<dbReference type="OrthoDB" id="408631at2759"/>
<feature type="chain" id="PRO_5040531001" description="Carboxylic ester hydrolase" evidence="8">
    <location>
        <begin position="33"/>
        <end position="637"/>
    </location>
</feature>
<feature type="domain" description="Carboxylesterase type B" evidence="9">
    <location>
        <begin position="41"/>
        <end position="557"/>
    </location>
</feature>
<evidence type="ECO:0000256" key="3">
    <source>
        <dbReference type="ARBA" id="ARBA00022801"/>
    </source>
</evidence>
<evidence type="ECO:0000256" key="6">
    <source>
        <dbReference type="ARBA" id="ARBA00048484"/>
    </source>
</evidence>
<keyword evidence="8" id="KW-0732">Signal</keyword>
<dbReference type="Proteomes" id="UP001152747">
    <property type="component" value="Unassembled WGS sequence"/>
</dbReference>
<dbReference type="InterPro" id="IPR002018">
    <property type="entry name" value="CarbesteraseB"/>
</dbReference>
<dbReference type="InterPro" id="IPR050654">
    <property type="entry name" value="AChE-related_enzymes"/>
</dbReference>
<evidence type="ECO:0000256" key="2">
    <source>
        <dbReference type="ARBA" id="ARBA00022487"/>
    </source>
</evidence>
<reference evidence="10" key="1">
    <citation type="submission" date="2022-11" db="EMBL/GenBank/DDBJ databases">
        <authorList>
            <person name="Kikuchi T."/>
        </authorList>
    </citation>
    <scope>NUCLEOTIDE SEQUENCE</scope>
    <source>
        <strain evidence="10">PS1010</strain>
    </source>
</reference>
<dbReference type="InterPro" id="IPR029058">
    <property type="entry name" value="AB_hydrolase_fold"/>
</dbReference>
<keyword evidence="2" id="KW-0719">Serine esterase</keyword>
<comment type="similarity">
    <text evidence="1 8">Belongs to the type-B carboxylesterase/lipase family.</text>
</comment>
<evidence type="ECO:0000256" key="4">
    <source>
        <dbReference type="ARBA" id="ARBA00022867"/>
    </source>
</evidence>
<dbReference type="InterPro" id="IPR019826">
    <property type="entry name" value="Carboxylesterase_B_AS"/>
</dbReference>
<dbReference type="FunFam" id="3.40.50.1820:FF:000029">
    <property type="entry name" value="Acetylcholinesterase"/>
    <property type="match status" value="1"/>
</dbReference>
<evidence type="ECO:0000313" key="10">
    <source>
        <dbReference type="EMBL" id="CAI5439902.1"/>
    </source>
</evidence>
<sequence>MRFRNSHPRSRFREFSILILLVVLLFAPKSEARSLSSRGNSNVVRTSLGAIRGVGEEFQKTKVTAYLGVPFAKPPVGERRFKVAEMIEKWSGELEANKMAPTCFLTRDTAFPQFPGAEMWNPPANITEDCLHLNIWVPEHHDGTVMVWIYGGGFFSGTPSLDLYNGKVLAAKENTIVVNINYRLGAFGFLYFGDDSPIAGNMGLMDQQLAMRWVYEHIGAFGGDRDRITLFGESAGSASATAHLFAPGSHKYFRYIIAKSGSIINSWASAKPSTMLDLSMNLAKRVNCSSSSMEKMMKCLRNVDAHIIQEVGDNLTNGPPMTFAFVPVSSDVNFFQGDLFQKIAERDFKKDVDIIFGSVKDEGTYWLPYYMADRGFAFNHTITAEDPHNRALITRNHYRESMRAFSPYFANSELVYNAFMNTYEHVSKSIHEKERLRDGVARFLGDLFFTCSLIDFADLMADNVNGQVYMYYFTYRSSANPWPKWMGVMHGYEIEYAFGQPFHRPALYQQEYLREEEQLSTIVMDLWGQFAEGGKMDSHWPLYNRVERKALEIGRSTIEGEHRIVSDVHGSYCRMIEEAKAFVHQKQDWEKAPDCRTRRLDASAIQVASSSSSSTKNLNSIVLFLVSIFYYFLSKNL</sequence>
<keyword evidence="5" id="KW-1015">Disulfide bond</keyword>
<comment type="caution">
    <text evidence="10">The sequence shown here is derived from an EMBL/GenBank/DDBJ whole genome shotgun (WGS) entry which is preliminary data.</text>
</comment>
<dbReference type="PANTHER" id="PTHR43918:SF15">
    <property type="entry name" value="CARBOXYLIC ESTER HYDROLASE"/>
    <property type="match status" value="1"/>
</dbReference>
<dbReference type="PANTHER" id="PTHR43918">
    <property type="entry name" value="ACETYLCHOLINESTERASE"/>
    <property type="match status" value="1"/>
</dbReference>
<dbReference type="PRINTS" id="PR00878">
    <property type="entry name" value="CHOLNESTRASE"/>
</dbReference>
<dbReference type="AlphaFoldDB" id="A0A9P1I739"/>
<accession>A0A9P1I739</accession>
<proteinExistence type="inferred from homology"/>
<dbReference type="EMBL" id="CANHGI010000001">
    <property type="protein sequence ID" value="CAI5439902.1"/>
    <property type="molecule type" value="Genomic_DNA"/>
</dbReference>
<keyword evidence="3 8" id="KW-0378">Hydrolase</keyword>
<feature type="active site" description="Charge relay system" evidence="7">
    <location>
        <position position="490"/>
    </location>
</feature>
<feature type="active site" description="Charge relay system" evidence="7">
    <location>
        <position position="362"/>
    </location>
</feature>
<dbReference type="SUPFAM" id="SSF53474">
    <property type="entry name" value="alpha/beta-Hydrolases"/>
    <property type="match status" value="1"/>
</dbReference>
<evidence type="ECO:0000259" key="9">
    <source>
        <dbReference type="Pfam" id="PF00135"/>
    </source>
</evidence>
<dbReference type="GO" id="GO:0005886">
    <property type="term" value="C:plasma membrane"/>
    <property type="evidence" value="ECO:0007669"/>
    <property type="project" value="TreeGrafter"/>
</dbReference>
<dbReference type="Gene3D" id="3.40.50.1820">
    <property type="entry name" value="alpha/beta hydrolase"/>
    <property type="match status" value="1"/>
</dbReference>
<evidence type="ECO:0000256" key="1">
    <source>
        <dbReference type="ARBA" id="ARBA00005964"/>
    </source>
</evidence>
<keyword evidence="4" id="KW-0531">Neurotransmitter degradation</keyword>
<dbReference type="GO" id="GO:0003990">
    <property type="term" value="F:acetylcholinesterase activity"/>
    <property type="evidence" value="ECO:0007669"/>
    <property type="project" value="UniProtKB-EC"/>
</dbReference>
<evidence type="ECO:0000313" key="11">
    <source>
        <dbReference type="Proteomes" id="UP001152747"/>
    </source>
</evidence>
<comment type="catalytic activity">
    <reaction evidence="6">
        <text>acetylcholine + H2O = choline + acetate + H(+)</text>
        <dbReference type="Rhea" id="RHEA:17561"/>
        <dbReference type="ChEBI" id="CHEBI:15354"/>
        <dbReference type="ChEBI" id="CHEBI:15355"/>
        <dbReference type="ChEBI" id="CHEBI:15377"/>
        <dbReference type="ChEBI" id="CHEBI:15378"/>
        <dbReference type="ChEBI" id="CHEBI:30089"/>
        <dbReference type="EC" id="3.1.1.7"/>
    </reaction>
</comment>
<evidence type="ECO:0000256" key="8">
    <source>
        <dbReference type="RuleBase" id="RU361235"/>
    </source>
</evidence>
<dbReference type="Pfam" id="PF00135">
    <property type="entry name" value="COesterase"/>
    <property type="match status" value="1"/>
</dbReference>
<evidence type="ECO:0000256" key="5">
    <source>
        <dbReference type="ARBA" id="ARBA00023157"/>
    </source>
</evidence>
<feature type="signal peptide" evidence="8">
    <location>
        <begin position="1"/>
        <end position="32"/>
    </location>
</feature>
<dbReference type="GO" id="GO:0005615">
    <property type="term" value="C:extracellular space"/>
    <property type="evidence" value="ECO:0007669"/>
    <property type="project" value="TreeGrafter"/>
</dbReference>
<dbReference type="EC" id="3.1.1.-" evidence="8"/>
<dbReference type="GO" id="GO:0006581">
    <property type="term" value="P:acetylcholine catabolic process"/>
    <property type="evidence" value="ECO:0007669"/>
    <property type="project" value="TreeGrafter"/>
</dbReference>
<protein>
    <recommendedName>
        <fullName evidence="8">Carboxylic ester hydrolase</fullName>
        <ecNumber evidence="8">3.1.1.-</ecNumber>
    </recommendedName>
</protein>
<evidence type="ECO:0000256" key="7">
    <source>
        <dbReference type="PIRSR" id="PIRSR600997-1"/>
    </source>
</evidence>
<name>A0A9P1I739_9PELO</name>
<gene>
    <name evidence="10" type="ORF">CAMP_LOCUS2539</name>
</gene>
<dbReference type="GO" id="GO:0019695">
    <property type="term" value="P:choline metabolic process"/>
    <property type="evidence" value="ECO:0007669"/>
    <property type="project" value="TreeGrafter"/>
</dbReference>
<keyword evidence="11" id="KW-1185">Reference proteome</keyword>
<organism evidence="10 11">
    <name type="scientific">Caenorhabditis angaria</name>
    <dbReference type="NCBI Taxonomy" id="860376"/>
    <lineage>
        <taxon>Eukaryota</taxon>
        <taxon>Metazoa</taxon>
        <taxon>Ecdysozoa</taxon>
        <taxon>Nematoda</taxon>
        <taxon>Chromadorea</taxon>
        <taxon>Rhabditida</taxon>
        <taxon>Rhabditina</taxon>
        <taxon>Rhabditomorpha</taxon>
        <taxon>Rhabditoidea</taxon>
        <taxon>Rhabditidae</taxon>
        <taxon>Peloderinae</taxon>
        <taxon>Caenorhabditis</taxon>
    </lineage>
</organism>
<feature type="active site" description="Acyl-ester intermediate" evidence="7">
    <location>
        <position position="234"/>
    </location>
</feature>
<dbReference type="PROSITE" id="PS00122">
    <property type="entry name" value="CARBOXYLESTERASE_B_1"/>
    <property type="match status" value="1"/>
</dbReference>
<dbReference type="InterPro" id="IPR000997">
    <property type="entry name" value="Cholinesterase"/>
</dbReference>